<dbReference type="GO" id="GO:0030139">
    <property type="term" value="C:endocytic vesicle"/>
    <property type="evidence" value="ECO:0007669"/>
    <property type="project" value="TreeGrafter"/>
</dbReference>
<dbReference type="InterPro" id="IPR003123">
    <property type="entry name" value="VPS9"/>
</dbReference>
<evidence type="ECO:0000259" key="2">
    <source>
        <dbReference type="PROSITE" id="PS51205"/>
    </source>
</evidence>
<comment type="caution">
    <text evidence="3">The sequence shown here is derived from an EMBL/GenBank/DDBJ whole genome shotgun (WGS) entry which is preliminary data.</text>
</comment>
<protein>
    <recommendedName>
        <fullName evidence="2">VPS9 domain-containing protein</fullName>
    </recommendedName>
</protein>
<dbReference type="InterPro" id="IPR041545">
    <property type="entry name" value="DUF5601"/>
</dbReference>
<feature type="compositionally biased region" description="Polar residues" evidence="1">
    <location>
        <begin position="74"/>
        <end position="84"/>
    </location>
</feature>
<dbReference type="Gene3D" id="1.20.1050.80">
    <property type="entry name" value="VPS9 domain"/>
    <property type="match status" value="1"/>
</dbReference>
<feature type="compositionally biased region" description="Polar residues" evidence="1">
    <location>
        <begin position="179"/>
        <end position="201"/>
    </location>
</feature>
<feature type="region of interest" description="Disordered" evidence="1">
    <location>
        <begin position="467"/>
        <end position="529"/>
    </location>
</feature>
<evidence type="ECO:0000313" key="3">
    <source>
        <dbReference type="EMBL" id="CAI4217135.1"/>
    </source>
</evidence>
<name>A0A9P1MBS6_9PEZI</name>
<dbReference type="PROSITE" id="PS51205">
    <property type="entry name" value="VPS9"/>
    <property type="match status" value="1"/>
</dbReference>
<evidence type="ECO:0000313" key="4">
    <source>
        <dbReference type="Proteomes" id="UP000838763"/>
    </source>
</evidence>
<dbReference type="GO" id="GO:0005829">
    <property type="term" value="C:cytosol"/>
    <property type="evidence" value="ECO:0007669"/>
    <property type="project" value="TreeGrafter"/>
</dbReference>
<dbReference type="Pfam" id="PF18151">
    <property type="entry name" value="DUF5601"/>
    <property type="match status" value="1"/>
</dbReference>
<dbReference type="Proteomes" id="UP000838763">
    <property type="component" value="Unassembled WGS sequence"/>
</dbReference>
<feature type="region of interest" description="Disordered" evidence="1">
    <location>
        <begin position="312"/>
        <end position="337"/>
    </location>
</feature>
<dbReference type="PANTHER" id="PTHR23101">
    <property type="entry name" value="RAB GDP/GTP EXCHANGE FACTOR"/>
    <property type="match status" value="1"/>
</dbReference>
<evidence type="ECO:0000256" key="1">
    <source>
        <dbReference type="SAM" id="MobiDB-lite"/>
    </source>
</evidence>
<dbReference type="SUPFAM" id="SSF109993">
    <property type="entry name" value="VPS9 domain"/>
    <property type="match status" value="1"/>
</dbReference>
<dbReference type="GO" id="GO:0031267">
    <property type="term" value="F:small GTPase binding"/>
    <property type="evidence" value="ECO:0007669"/>
    <property type="project" value="TreeGrafter"/>
</dbReference>
<dbReference type="InterPro" id="IPR045046">
    <property type="entry name" value="Vps9-like"/>
</dbReference>
<dbReference type="InterPro" id="IPR037191">
    <property type="entry name" value="VPS9_dom_sf"/>
</dbReference>
<reference evidence="3" key="1">
    <citation type="submission" date="2022-11" db="EMBL/GenBank/DDBJ databases">
        <authorList>
            <person name="Scott C."/>
            <person name="Bruce N."/>
        </authorList>
    </citation>
    <scope>NUCLEOTIDE SEQUENCE</scope>
</reference>
<dbReference type="AlphaFoldDB" id="A0A9P1MBS6"/>
<accession>A0A9P1MBS6</accession>
<dbReference type="EMBL" id="CALLCH030000016">
    <property type="protein sequence ID" value="CAI4217135.1"/>
    <property type="molecule type" value="Genomic_DNA"/>
</dbReference>
<feature type="compositionally biased region" description="Low complexity" evidence="1">
    <location>
        <begin position="50"/>
        <end position="70"/>
    </location>
</feature>
<dbReference type="GO" id="GO:0005085">
    <property type="term" value="F:guanyl-nucleotide exchange factor activity"/>
    <property type="evidence" value="ECO:0007669"/>
    <property type="project" value="InterPro"/>
</dbReference>
<gene>
    <name evidence="3" type="ORF">PPNO1_LOCUS6753</name>
</gene>
<feature type="compositionally biased region" description="Polar residues" evidence="1">
    <location>
        <begin position="495"/>
        <end position="505"/>
    </location>
</feature>
<sequence length="621" mass="68009">MQNLPGTPSTRSCSGNRRIPKPPPLTTSGSLDTADDTPDIMTSPDTYVDPTPATPTASHPPSRAHSSASRYGHSRTTSEVSPTRSDAAYDDRRYMSEDEQERGSRSEIQSIMEQFSEDGGGPGAEEVMSPRLEITSPHLASPQQHPPRKSSLEPLSNNLAGQLGLGRPSHFGRDLPRIPSSSRLTEEPSSASSDLPMSPTMSLHRPPPPEPEPEATQQFDFHRFLEQLRNKKADPVARYLKSFLSEFAKKQWMVHEQVKIVSDFLAFIANKMAQCEVWRTVSDSEFDNAREGMEKLVMNRLYAQTFSPAIPPPQPIPNAKPKRRGGERPMGPGAAASTRKTRFLRLAQQELLKIKSYRAPRDKIICVLNCCKVIFGLLKNAKSDTSADSFMPLLIYVVLQANPEHLVSNVQYILRFRNQDKLAGEAGYYLSSLMGAVQFIENMDRTTLTITDDEFEKNVEAAVSAIAEKHRPQSPATAEAGPSQTFSEKNHGALQPSQAGGPSTRRSLEEPSTPRRSISSNEGVPDTPSEDQAAIAGLLRTIQKPLSTIGRIFSDEPVAAAPASSSSPLHHLSPIARLARRRRRLPQTRHLVLAVISSAGLLLESSRPPSTKATTALAAIG</sequence>
<feature type="compositionally biased region" description="Basic and acidic residues" evidence="1">
    <location>
        <begin position="87"/>
        <end position="105"/>
    </location>
</feature>
<dbReference type="Pfam" id="PF02204">
    <property type="entry name" value="VPS9"/>
    <property type="match status" value="1"/>
</dbReference>
<feature type="domain" description="VPS9" evidence="2">
    <location>
        <begin position="280"/>
        <end position="449"/>
    </location>
</feature>
<dbReference type="Gene3D" id="1.10.246.120">
    <property type="match status" value="1"/>
</dbReference>
<feature type="compositionally biased region" description="Polar residues" evidence="1">
    <location>
        <begin position="1"/>
        <end position="15"/>
    </location>
</feature>
<feature type="region of interest" description="Disordered" evidence="1">
    <location>
        <begin position="1"/>
        <end position="215"/>
    </location>
</feature>
<organism evidence="3 4">
    <name type="scientific">Parascedosporium putredinis</name>
    <dbReference type="NCBI Taxonomy" id="1442378"/>
    <lineage>
        <taxon>Eukaryota</taxon>
        <taxon>Fungi</taxon>
        <taxon>Dikarya</taxon>
        <taxon>Ascomycota</taxon>
        <taxon>Pezizomycotina</taxon>
        <taxon>Sordariomycetes</taxon>
        <taxon>Hypocreomycetidae</taxon>
        <taxon>Microascales</taxon>
        <taxon>Microascaceae</taxon>
        <taxon>Parascedosporium</taxon>
    </lineage>
</organism>
<dbReference type="PANTHER" id="PTHR23101:SF25">
    <property type="entry name" value="GTPASE-ACTIVATING PROTEIN AND VPS9 DOMAIN-CONTAINING PROTEIN 1"/>
    <property type="match status" value="1"/>
</dbReference>
<dbReference type="SMART" id="SM00167">
    <property type="entry name" value="VPS9"/>
    <property type="match status" value="1"/>
</dbReference>
<proteinExistence type="predicted"/>
<dbReference type="GO" id="GO:0016192">
    <property type="term" value="P:vesicle-mediated transport"/>
    <property type="evidence" value="ECO:0007669"/>
    <property type="project" value="InterPro"/>
</dbReference>
<dbReference type="OrthoDB" id="300289at2759"/>
<keyword evidence="4" id="KW-1185">Reference proteome</keyword>